<evidence type="ECO:0000313" key="3">
    <source>
        <dbReference type="Proteomes" id="UP001574169"/>
    </source>
</evidence>
<evidence type="ECO:0000256" key="1">
    <source>
        <dbReference type="SAM" id="SignalP"/>
    </source>
</evidence>
<comment type="caution">
    <text evidence="2">The sequence shown here is derived from an EMBL/GenBank/DDBJ whole genome shotgun (WGS) entry which is preliminary data.</text>
</comment>
<protein>
    <recommendedName>
        <fullName evidence="4">DUF4382 domain-containing protein</fullName>
    </recommendedName>
</protein>
<dbReference type="EMBL" id="JBCFQL010000002">
    <property type="protein sequence ID" value="MFA9190251.1"/>
    <property type="molecule type" value="Genomic_DNA"/>
</dbReference>
<evidence type="ECO:0008006" key="4">
    <source>
        <dbReference type="Google" id="ProtNLM"/>
    </source>
</evidence>
<proteinExistence type="predicted"/>
<dbReference type="Proteomes" id="UP001574169">
    <property type="component" value="Unassembled WGS sequence"/>
</dbReference>
<feature type="chain" id="PRO_5046711742" description="DUF4382 domain-containing protein" evidence="1">
    <location>
        <begin position="22"/>
        <end position="238"/>
    </location>
</feature>
<keyword evidence="3" id="KW-1185">Reference proteome</keyword>
<reference evidence="2 3" key="1">
    <citation type="submission" date="2024-04" db="EMBL/GenBank/DDBJ databases">
        <title>New Clade of Flavobacterium.</title>
        <authorList>
            <person name="Matos L."/>
            <person name="Proenca D.N."/>
            <person name="Fransisco R.M."/>
            <person name="Chung A.P."/>
            <person name="Maccario L."/>
            <person name="Sorensen S.J."/>
            <person name="Morais P.V."/>
        </authorList>
    </citation>
    <scope>NUCLEOTIDE SEQUENCE [LARGE SCALE GENOMIC DNA]</scope>
    <source>
        <strain evidence="2 3">FZUC8N2.13</strain>
    </source>
</reference>
<name>A0ABV4T865_9FLAO</name>
<organism evidence="2 3">
    <name type="scientific">Flavobacterium zubiriense</name>
    <dbReference type="NCBI Taxonomy" id="3138075"/>
    <lineage>
        <taxon>Bacteria</taxon>
        <taxon>Pseudomonadati</taxon>
        <taxon>Bacteroidota</taxon>
        <taxon>Flavobacteriia</taxon>
        <taxon>Flavobacteriales</taxon>
        <taxon>Flavobacteriaceae</taxon>
        <taxon>Flavobacterium</taxon>
    </lineage>
</organism>
<gene>
    <name evidence="2" type="ORF">AAGV28_02605</name>
</gene>
<sequence length="238" mass="26289">MKNKNLLLAILGLSLCTVSCSNDDTKNEGENVKLIAKSTYGSNSVKTAKTTAKNNSTVEVTSFKINIKEIEFEMDDDFSSGDGFYDDDDDIELKGPFELSILGGATEIVGLNIPNGVYEEVEFKIHKSNNSSSDMFNKSIKMEGTINAVPFIFWHNVEEDFEIDYEDTNQQLVVTENAKVNVVFDFDLNAVLANVDLSSAVDGNKDGIIEISPNDPDGNRSLANKIKDKIKDFCDLED</sequence>
<feature type="signal peptide" evidence="1">
    <location>
        <begin position="1"/>
        <end position="21"/>
    </location>
</feature>
<dbReference type="RefSeq" id="WP_373391015.1">
    <property type="nucleotide sequence ID" value="NZ_JBCFQL010000002.1"/>
</dbReference>
<evidence type="ECO:0000313" key="2">
    <source>
        <dbReference type="EMBL" id="MFA9190251.1"/>
    </source>
</evidence>
<accession>A0ABV4T865</accession>
<keyword evidence="1" id="KW-0732">Signal</keyword>